<dbReference type="PANTHER" id="PTHR11825:SF44">
    <property type="entry name" value="BRANCHED-CHAIN-AMINO-ACID AMINOTRANSFERASE"/>
    <property type="match status" value="1"/>
</dbReference>
<keyword evidence="7" id="KW-1185">Reference proteome</keyword>
<evidence type="ECO:0000256" key="4">
    <source>
        <dbReference type="ARBA" id="ARBA00022679"/>
    </source>
</evidence>
<protein>
    <submittedName>
        <fullName evidence="6">Aminotransferase</fullName>
    </submittedName>
</protein>
<dbReference type="OrthoDB" id="1732691at2759"/>
<comment type="cofactor">
    <cofactor evidence="1">
        <name>pyridoxal 5'-phosphate</name>
        <dbReference type="ChEBI" id="CHEBI:597326"/>
    </cofactor>
</comment>
<dbReference type="Proteomes" id="UP000807769">
    <property type="component" value="Unassembled WGS sequence"/>
</dbReference>
<comment type="similarity">
    <text evidence="2">Belongs to the class-IV pyridoxal-phosphate-dependent aminotransferase family.</text>
</comment>
<dbReference type="InterPro" id="IPR043131">
    <property type="entry name" value="BCAT-like_N"/>
</dbReference>
<feature type="non-terminal residue" evidence="6">
    <location>
        <position position="146"/>
    </location>
</feature>
<keyword evidence="5" id="KW-0663">Pyridoxal phosphate</keyword>
<gene>
    <name evidence="6" type="ORF">BJ212DRAFT_1417732</name>
</gene>
<dbReference type="GO" id="GO:0005739">
    <property type="term" value="C:mitochondrion"/>
    <property type="evidence" value="ECO:0007669"/>
    <property type="project" value="TreeGrafter"/>
</dbReference>
<dbReference type="GO" id="GO:0004084">
    <property type="term" value="F:branched-chain-amino-acid transaminase activity"/>
    <property type="evidence" value="ECO:0007669"/>
    <property type="project" value="InterPro"/>
</dbReference>
<comment type="caution">
    <text evidence="6">The sequence shown here is derived from an EMBL/GenBank/DDBJ whole genome shotgun (WGS) entry which is preliminary data.</text>
</comment>
<evidence type="ECO:0000313" key="6">
    <source>
        <dbReference type="EMBL" id="KAG1792113.1"/>
    </source>
</evidence>
<dbReference type="GeneID" id="64631592"/>
<keyword evidence="3 6" id="KW-0032">Aminotransferase</keyword>
<dbReference type="SUPFAM" id="SSF56752">
    <property type="entry name" value="D-aminoacid aminotransferase-like PLP-dependent enzymes"/>
    <property type="match status" value="1"/>
</dbReference>
<dbReference type="InterPro" id="IPR043132">
    <property type="entry name" value="BCAT-like_C"/>
</dbReference>
<dbReference type="PANTHER" id="PTHR11825">
    <property type="entry name" value="SUBGROUP IIII AMINOTRANSFERASE"/>
    <property type="match status" value="1"/>
</dbReference>
<dbReference type="GO" id="GO:0009098">
    <property type="term" value="P:L-leucine biosynthetic process"/>
    <property type="evidence" value="ECO:0007669"/>
    <property type="project" value="TreeGrafter"/>
</dbReference>
<dbReference type="GO" id="GO:0009099">
    <property type="term" value="P:L-valine biosynthetic process"/>
    <property type="evidence" value="ECO:0007669"/>
    <property type="project" value="TreeGrafter"/>
</dbReference>
<evidence type="ECO:0000256" key="2">
    <source>
        <dbReference type="ARBA" id="ARBA00009320"/>
    </source>
</evidence>
<dbReference type="RefSeq" id="XP_041184906.1">
    <property type="nucleotide sequence ID" value="XM_041337576.1"/>
</dbReference>
<dbReference type="Gene3D" id="3.30.470.10">
    <property type="match status" value="1"/>
</dbReference>
<dbReference type="EMBL" id="JABBWG010000522">
    <property type="protein sequence ID" value="KAG1792113.1"/>
    <property type="molecule type" value="Genomic_DNA"/>
</dbReference>
<sequence length="146" mass="16069">MQPIDGDVVLELIKCLVNLEKRWIPKESGYSLYLRPTVIATRLGSWNESMIYEASDYAMLYVLASPTGPYFEVLKPVSLLAVSENVRAWPGGTGGHKVAGNYSPGSYPSALLQRRLRTNPLAAGAMNFFVVVKRDDGGTGEFQLNK</sequence>
<reference evidence="6" key="1">
    <citation type="journal article" date="2020" name="New Phytol.">
        <title>Comparative genomics reveals dynamic genome evolution in host specialist ectomycorrhizal fungi.</title>
        <authorList>
            <person name="Lofgren L.A."/>
            <person name="Nguyen N.H."/>
            <person name="Vilgalys R."/>
            <person name="Ruytinx J."/>
            <person name="Liao H.L."/>
            <person name="Branco S."/>
            <person name="Kuo A."/>
            <person name="LaButti K."/>
            <person name="Lipzen A."/>
            <person name="Andreopoulos W."/>
            <person name="Pangilinan J."/>
            <person name="Riley R."/>
            <person name="Hundley H."/>
            <person name="Na H."/>
            <person name="Barry K."/>
            <person name="Grigoriev I.V."/>
            <person name="Stajich J.E."/>
            <person name="Kennedy P.G."/>
        </authorList>
    </citation>
    <scope>NUCLEOTIDE SEQUENCE</scope>
    <source>
        <strain evidence="6">MN1</strain>
    </source>
</reference>
<proteinExistence type="inferred from homology"/>
<evidence type="ECO:0000256" key="1">
    <source>
        <dbReference type="ARBA" id="ARBA00001933"/>
    </source>
</evidence>
<dbReference type="Gene3D" id="3.20.10.10">
    <property type="entry name" value="D-amino Acid Aminotransferase, subunit A, domain 2"/>
    <property type="match status" value="1"/>
</dbReference>
<dbReference type="AlphaFoldDB" id="A0A9P7DGS6"/>
<name>A0A9P7DGS6_9AGAM</name>
<evidence type="ECO:0000256" key="3">
    <source>
        <dbReference type="ARBA" id="ARBA00022576"/>
    </source>
</evidence>
<accession>A0A9P7DGS6</accession>
<organism evidence="6 7">
    <name type="scientific">Suillus subaureus</name>
    <dbReference type="NCBI Taxonomy" id="48587"/>
    <lineage>
        <taxon>Eukaryota</taxon>
        <taxon>Fungi</taxon>
        <taxon>Dikarya</taxon>
        <taxon>Basidiomycota</taxon>
        <taxon>Agaricomycotina</taxon>
        <taxon>Agaricomycetes</taxon>
        <taxon>Agaricomycetidae</taxon>
        <taxon>Boletales</taxon>
        <taxon>Suillineae</taxon>
        <taxon>Suillaceae</taxon>
        <taxon>Suillus</taxon>
    </lineage>
</organism>
<keyword evidence="4" id="KW-0808">Transferase</keyword>
<evidence type="ECO:0000256" key="5">
    <source>
        <dbReference type="ARBA" id="ARBA00022898"/>
    </source>
</evidence>
<dbReference type="InterPro" id="IPR005786">
    <property type="entry name" value="B_amino_transII"/>
</dbReference>
<dbReference type="InterPro" id="IPR036038">
    <property type="entry name" value="Aminotransferase-like"/>
</dbReference>
<evidence type="ECO:0000313" key="7">
    <source>
        <dbReference type="Proteomes" id="UP000807769"/>
    </source>
</evidence>